<reference evidence="3" key="1">
    <citation type="submission" date="2018-06" db="EMBL/GenBank/DDBJ databases">
        <authorList>
            <person name="Zhirakovskaya E."/>
        </authorList>
    </citation>
    <scope>NUCLEOTIDE SEQUENCE</scope>
</reference>
<feature type="domain" description="4Fe-4S ferredoxin-type" evidence="2">
    <location>
        <begin position="164"/>
        <end position="193"/>
    </location>
</feature>
<dbReference type="Gene3D" id="3.30.70.20">
    <property type="match status" value="1"/>
</dbReference>
<sequence>MAKSKDKKMLKPLGTGDTTIPPKDARMIPIFIMGREYIVPETLTIMKAIEYSGYKYVRGCGCRGGICGACATFYRFTGDYKLRAGLACQTVVDVNMIIVQLPFFPSNRPVYDLEDVSPGSLHEELRSVYPEVFKCVGCGTCTRTCPMDIDVMDYIALMKRGDLKGAAHKSFDCVMCGLCVARCPAQISQFTAAMFVRRLFARYEMPQAAHLASRVKDVNSGKYEKMLDKLLKMKQSDVHKLYVEREREPDMAEPGNWLPEDKTHL</sequence>
<dbReference type="PROSITE" id="PS51379">
    <property type="entry name" value="4FE4S_FER_2"/>
    <property type="match status" value="2"/>
</dbReference>
<dbReference type="GO" id="GO:0051537">
    <property type="term" value="F:2 iron, 2 sulfur cluster binding"/>
    <property type="evidence" value="ECO:0007669"/>
    <property type="project" value="InterPro"/>
</dbReference>
<dbReference type="PROSITE" id="PS00198">
    <property type="entry name" value="4FE4S_FER_1"/>
    <property type="match status" value="2"/>
</dbReference>
<name>A0A3B0VAI7_9ZZZZ</name>
<dbReference type="SUPFAM" id="SSF54862">
    <property type="entry name" value="4Fe-4S ferredoxins"/>
    <property type="match status" value="1"/>
</dbReference>
<dbReference type="InterPro" id="IPR017900">
    <property type="entry name" value="4Fe4S_Fe_S_CS"/>
</dbReference>
<gene>
    <name evidence="3" type="ORF">MNBD_DELTA02-997</name>
</gene>
<evidence type="ECO:0000259" key="2">
    <source>
        <dbReference type="PROSITE" id="PS51379"/>
    </source>
</evidence>
<feature type="domain" description="4Fe-4S ferredoxin-type" evidence="2">
    <location>
        <begin position="124"/>
        <end position="155"/>
    </location>
</feature>
<accession>A0A3B0VAI7</accession>
<evidence type="ECO:0000313" key="3">
    <source>
        <dbReference type="EMBL" id="VAW37273.1"/>
    </source>
</evidence>
<protein>
    <submittedName>
        <fullName evidence="3">4Fe-4S ferredoxin, iron-sulfur binding domain protein</fullName>
    </submittedName>
</protein>
<dbReference type="InterPro" id="IPR017896">
    <property type="entry name" value="4Fe4S_Fe-S-bd"/>
</dbReference>
<dbReference type="InterPro" id="IPR006058">
    <property type="entry name" value="2Fe2S_fd_BS"/>
</dbReference>
<organism evidence="3">
    <name type="scientific">hydrothermal vent metagenome</name>
    <dbReference type="NCBI Taxonomy" id="652676"/>
    <lineage>
        <taxon>unclassified sequences</taxon>
        <taxon>metagenomes</taxon>
        <taxon>ecological metagenomes</taxon>
    </lineage>
</organism>
<dbReference type="PROSITE" id="PS00197">
    <property type="entry name" value="2FE2S_FER_1"/>
    <property type="match status" value="1"/>
</dbReference>
<dbReference type="InterPro" id="IPR036010">
    <property type="entry name" value="2Fe-2S_ferredoxin-like_sf"/>
</dbReference>
<dbReference type="AlphaFoldDB" id="A0A3B0VAI7"/>
<dbReference type="Pfam" id="PF13187">
    <property type="entry name" value="Fer4_9"/>
    <property type="match status" value="1"/>
</dbReference>
<proteinExistence type="predicted"/>
<feature type="region of interest" description="Disordered" evidence="1">
    <location>
        <begin position="245"/>
        <end position="265"/>
    </location>
</feature>
<evidence type="ECO:0000256" key="1">
    <source>
        <dbReference type="SAM" id="MobiDB-lite"/>
    </source>
</evidence>
<dbReference type="SUPFAM" id="SSF54292">
    <property type="entry name" value="2Fe-2S ferredoxin-like"/>
    <property type="match status" value="1"/>
</dbReference>
<dbReference type="EMBL" id="UOEZ01000052">
    <property type="protein sequence ID" value="VAW37273.1"/>
    <property type="molecule type" value="Genomic_DNA"/>
</dbReference>